<accession>A0ABW0RRB6</accession>
<keyword evidence="5 6" id="KW-0472">Membrane</keyword>
<feature type="transmembrane region" description="Helical" evidence="6">
    <location>
        <begin position="347"/>
        <end position="365"/>
    </location>
</feature>
<feature type="transmembrane region" description="Helical" evidence="6">
    <location>
        <begin position="377"/>
        <end position="396"/>
    </location>
</feature>
<name>A0ABW0RRB6_9GAMM</name>
<feature type="transmembrane region" description="Helical" evidence="6">
    <location>
        <begin position="225"/>
        <end position="247"/>
    </location>
</feature>
<evidence type="ECO:0000256" key="4">
    <source>
        <dbReference type="ARBA" id="ARBA00022989"/>
    </source>
</evidence>
<evidence type="ECO:0000313" key="7">
    <source>
        <dbReference type="EMBL" id="MFC5545497.1"/>
    </source>
</evidence>
<keyword evidence="8" id="KW-1185">Reference proteome</keyword>
<dbReference type="Gene3D" id="1.20.1740.10">
    <property type="entry name" value="Amino acid/polyamine transporter I"/>
    <property type="match status" value="1"/>
</dbReference>
<reference evidence="8" key="1">
    <citation type="journal article" date="2019" name="Int. J. Syst. Evol. Microbiol.">
        <title>The Global Catalogue of Microorganisms (GCM) 10K type strain sequencing project: providing services to taxonomists for standard genome sequencing and annotation.</title>
        <authorList>
            <consortium name="The Broad Institute Genomics Platform"/>
            <consortium name="The Broad Institute Genome Sequencing Center for Infectious Disease"/>
            <person name="Wu L."/>
            <person name="Ma J."/>
        </authorList>
    </citation>
    <scope>NUCLEOTIDE SEQUENCE [LARGE SCALE GENOMIC DNA]</scope>
    <source>
        <strain evidence="8">CGMCC 4.1799</strain>
    </source>
</reference>
<keyword evidence="3 6" id="KW-0812">Transmembrane</keyword>
<gene>
    <name evidence="7" type="ORF">ACFPQA_10550</name>
</gene>
<evidence type="ECO:0000313" key="8">
    <source>
        <dbReference type="Proteomes" id="UP001596055"/>
    </source>
</evidence>
<dbReference type="PANTHER" id="PTHR42770:SF11">
    <property type="entry name" value="INNER MEMBRANE TRANSPORT PROTEIN YBAT"/>
    <property type="match status" value="1"/>
</dbReference>
<feature type="transmembrane region" description="Helical" evidence="6">
    <location>
        <begin position="316"/>
        <end position="335"/>
    </location>
</feature>
<dbReference type="PANTHER" id="PTHR42770">
    <property type="entry name" value="AMINO ACID TRANSPORTER-RELATED"/>
    <property type="match status" value="1"/>
</dbReference>
<feature type="transmembrane region" description="Helical" evidence="6">
    <location>
        <begin position="12"/>
        <end position="35"/>
    </location>
</feature>
<feature type="transmembrane region" description="Helical" evidence="6">
    <location>
        <begin position="186"/>
        <end position="204"/>
    </location>
</feature>
<dbReference type="Proteomes" id="UP001596055">
    <property type="component" value="Unassembled WGS sequence"/>
</dbReference>
<keyword evidence="4 6" id="KW-1133">Transmembrane helix</keyword>
<dbReference type="EMBL" id="JBHSNL010000001">
    <property type="protein sequence ID" value="MFC5545497.1"/>
    <property type="molecule type" value="Genomic_DNA"/>
</dbReference>
<comment type="caution">
    <text evidence="7">The sequence shown here is derived from an EMBL/GenBank/DDBJ whole genome shotgun (WGS) entry which is preliminary data.</text>
</comment>
<protein>
    <submittedName>
        <fullName evidence="7">APC family permease</fullName>
    </submittedName>
</protein>
<feature type="transmembrane region" description="Helical" evidence="6">
    <location>
        <begin position="41"/>
        <end position="61"/>
    </location>
</feature>
<dbReference type="RefSeq" id="WP_248156390.1">
    <property type="nucleotide sequence ID" value="NZ_JAKZAJ010000002.1"/>
</dbReference>
<dbReference type="Pfam" id="PF13520">
    <property type="entry name" value="AA_permease_2"/>
    <property type="match status" value="1"/>
</dbReference>
<feature type="transmembrane region" description="Helical" evidence="6">
    <location>
        <begin position="81"/>
        <end position="104"/>
    </location>
</feature>
<dbReference type="PIRSF" id="PIRSF006060">
    <property type="entry name" value="AA_transporter"/>
    <property type="match status" value="1"/>
</dbReference>
<comment type="subcellular location">
    <subcellularLocation>
        <location evidence="1">Cell membrane</location>
        <topology evidence="1">Multi-pass membrane protein</topology>
    </subcellularLocation>
</comment>
<evidence type="ECO:0000256" key="2">
    <source>
        <dbReference type="ARBA" id="ARBA00022475"/>
    </source>
</evidence>
<evidence type="ECO:0000256" key="1">
    <source>
        <dbReference type="ARBA" id="ARBA00004651"/>
    </source>
</evidence>
<proteinExistence type="predicted"/>
<dbReference type="InterPro" id="IPR050367">
    <property type="entry name" value="APC_superfamily"/>
</dbReference>
<feature type="transmembrane region" description="Helical" evidence="6">
    <location>
        <begin position="155"/>
        <end position="174"/>
    </location>
</feature>
<dbReference type="InterPro" id="IPR002293">
    <property type="entry name" value="AA/rel_permease1"/>
</dbReference>
<evidence type="ECO:0000256" key="6">
    <source>
        <dbReference type="SAM" id="Phobius"/>
    </source>
</evidence>
<feature type="transmembrane region" description="Helical" evidence="6">
    <location>
        <begin position="402"/>
        <end position="422"/>
    </location>
</feature>
<evidence type="ECO:0000256" key="5">
    <source>
        <dbReference type="ARBA" id="ARBA00023136"/>
    </source>
</evidence>
<evidence type="ECO:0000256" key="3">
    <source>
        <dbReference type="ARBA" id="ARBA00022692"/>
    </source>
</evidence>
<keyword evidence="2" id="KW-1003">Cell membrane</keyword>
<organism evidence="7 8">
    <name type="scientific">Marinobacter koreensis</name>
    <dbReference type="NCBI Taxonomy" id="335974"/>
    <lineage>
        <taxon>Bacteria</taxon>
        <taxon>Pseudomonadati</taxon>
        <taxon>Pseudomonadota</taxon>
        <taxon>Gammaproteobacteria</taxon>
        <taxon>Pseudomonadales</taxon>
        <taxon>Marinobacteraceae</taxon>
        <taxon>Marinobacter</taxon>
    </lineage>
</organism>
<sequence length="432" mass="45163">MSDSSKDTLGYWEVVSIGIGGMIGGGIFAVLGLSVELAGGGAPVAFLIAGIIALVTSYSYARLSVSFPSQGGTVAFLDRAFGPGLMTGAANILLWISYMVMLSLYSYAFGSYGASFFPPESQLFWKHVLITASVVGITGLNLLNAGLIGKAEDWIVALKLIILAVFIGVGIWGIDGARLAVSTWSDPLNLVAGGMIIFLAYEGFELIANTAQDVRDPSKNLPRAFYSSVGFVIVLYVLVAIVTVGSLPVDKVAEAKDYALAEAARPSLGQTGFILIAIAAMLSTSSAINATIYGAARLSYIIAKDGELPEVLEKKIWGKPVEGLLITSGVTLLIANLTDISSMSTMGSAGFLIIFAAVNAANAVLARDTGSRRMVSLLGVALCLAALGALVWQTAISTPGKLWFLVAILGAAFLTEATFRLATRRKLNPSGR</sequence>
<feature type="transmembrane region" description="Helical" evidence="6">
    <location>
        <begin position="124"/>
        <end position="143"/>
    </location>
</feature>
<feature type="transmembrane region" description="Helical" evidence="6">
    <location>
        <begin position="273"/>
        <end position="295"/>
    </location>
</feature>